<dbReference type="EMBL" id="PGOL01006670">
    <property type="protein sequence ID" value="PKI33366.1"/>
    <property type="molecule type" value="Genomic_DNA"/>
</dbReference>
<evidence type="ECO:0000256" key="1">
    <source>
        <dbReference type="SAM" id="MobiDB-lite"/>
    </source>
</evidence>
<protein>
    <submittedName>
        <fullName evidence="2">Uncharacterized protein</fullName>
    </submittedName>
</protein>
<reference evidence="2 3" key="1">
    <citation type="submission" date="2017-11" db="EMBL/GenBank/DDBJ databases">
        <title>De-novo sequencing of pomegranate (Punica granatum L.) genome.</title>
        <authorList>
            <person name="Akparov Z."/>
            <person name="Amiraslanov A."/>
            <person name="Hajiyeva S."/>
            <person name="Abbasov M."/>
            <person name="Kaur K."/>
            <person name="Hamwieh A."/>
            <person name="Solovyev V."/>
            <person name="Salamov A."/>
            <person name="Braich B."/>
            <person name="Kosarev P."/>
            <person name="Mahmoud A."/>
            <person name="Hajiyev E."/>
            <person name="Babayeva S."/>
            <person name="Izzatullayeva V."/>
            <person name="Mammadov A."/>
            <person name="Mammadov A."/>
            <person name="Sharifova S."/>
            <person name="Ojaghi J."/>
            <person name="Eynullazada K."/>
            <person name="Bayramov B."/>
            <person name="Abdulazimova A."/>
            <person name="Shahmuradov I."/>
        </authorList>
    </citation>
    <scope>NUCLEOTIDE SEQUENCE [LARGE SCALE GENOMIC DNA]</scope>
    <source>
        <strain evidence="3">cv. AG2017</strain>
        <tissue evidence="2">Leaf</tissue>
    </source>
</reference>
<evidence type="ECO:0000313" key="2">
    <source>
        <dbReference type="EMBL" id="PKI33366.1"/>
    </source>
</evidence>
<name>A0A2I0HQ02_PUNGR</name>
<proteinExistence type="predicted"/>
<feature type="region of interest" description="Disordered" evidence="1">
    <location>
        <begin position="1"/>
        <end position="24"/>
    </location>
</feature>
<feature type="region of interest" description="Disordered" evidence="1">
    <location>
        <begin position="133"/>
        <end position="163"/>
    </location>
</feature>
<accession>A0A2I0HQ02</accession>
<organism evidence="2 3">
    <name type="scientific">Punica granatum</name>
    <name type="common">Pomegranate</name>
    <dbReference type="NCBI Taxonomy" id="22663"/>
    <lineage>
        <taxon>Eukaryota</taxon>
        <taxon>Viridiplantae</taxon>
        <taxon>Streptophyta</taxon>
        <taxon>Embryophyta</taxon>
        <taxon>Tracheophyta</taxon>
        <taxon>Spermatophyta</taxon>
        <taxon>Magnoliopsida</taxon>
        <taxon>eudicotyledons</taxon>
        <taxon>Gunneridae</taxon>
        <taxon>Pentapetalae</taxon>
        <taxon>rosids</taxon>
        <taxon>malvids</taxon>
        <taxon>Myrtales</taxon>
        <taxon>Lythraceae</taxon>
        <taxon>Punica</taxon>
    </lineage>
</organism>
<dbReference type="AlphaFoldDB" id="A0A2I0HQ02"/>
<dbReference type="Proteomes" id="UP000233551">
    <property type="component" value="Unassembled WGS sequence"/>
</dbReference>
<evidence type="ECO:0000313" key="3">
    <source>
        <dbReference type="Proteomes" id="UP000233551"/>
    </source>
</evidence>
<sequence length="163" mass="17099">MESRPQKASMIPIEGEGADNPNQGVMAAVITPPTEIERISNFRVQRPSGRTLLKISLSLDYGIETERVVVCVGGKTGNGGSLGAHHPSVGLTKSFGSLQQGCLGGEVAAGLPPIQIYPFLSLSNKTERRGGICGGGNPFGIAPKRPRRRRRKLPARSTGGAVA</sequence>
<gene>
    <name evidence="2" type="ORF">CRG98_046232</name>
</gene>
<keyword evidence="3" id="KW-1185">Reference proteome</keyword>
<comment type="caution">
    <text evidence="2">The sequence shown here is derived from an EMBL/GenBank/DDBJ whole genome shotgun (WGS) entry which is preliminary data.</text>
</comment>
<feature type="compositionally biased region" description="Basic residues" evidence="1">
    <location>
        <begin position="144"/>
        <end position="154"/>
    </location>
</feature>